<dbReference type="GO" id="GO:0003676">
    <property type="term" value="F:nucleic acid binding"/>
    <property type="evidence" value="ECO:0007669"/>
    <property type="project" value="InterPro"/>
</dbReference>
<dbReference type="GO" id="GO:0008408">
    <property type="term" value="F:3'-5' exonuclease activity"/>
    <property type="evidence" value="ECO:0007669"/>
    <property type="project" value="InterPro"/>
</dbReference>
<dbReference type="Pfam" id="PF01612">
    <property type="entry name" value="DNA_pol_A_exo1"/>
    <property type="match status" value="1"/>
</dbReference>
<reference evidence="2" key="1">
    <citation type="journal article" date="2015" name="Nature">
        <title>Complex archaea that bridge the gap between prokaryotes and eukaryotes.</title>
        <authorList>
            <person name="Spang A."/>
            <person name="Saw J.H."/>
            <person name="Jorgensen S.L."/>
            <person name="Zaremba-Niedzwiedzka K."/>
            <person name="Martijn J."/>
            <person name="Lind A.E."/>
            <person name="van Eijk R."/>
            <person name="Schleper C."/>
            <person name="Guy L."/>
            <person name="Ettema T.J."/>
        </authorList>
    </citation>
    <scope>NUCLEOTIDE SEQUENCE</scope>
</reference>
<dbReference type="GO" id="GO:0006139">
    <property type="term" value="P:nucleobase-containing compound metabolic process"/>
    <property type="evidence" value="ECO:0007669"/>
    <property type="project" value="InterPro"/>
</dbReference>
<dbReference type="AlphaFoldDB" id="A0A0F8Y7X9"/>
<evidence type="ECO:0000313" key="2">
    <source>
        <dbReference type="EMBL" id="KKK69775.1"/>
    </source>
</evidence>
<dbReference type="InterPro" id="IPR002562">
    <property type="entry name" value="3'-5'_exonuclease_dom"/>
</dbReference>
<dbReference type="InterPro" id="IPR036895">
    <property type="entry name" value="Uracil-DNA_glycosylase-like_sf"/>
</dbReference>
<comment type="caution">
    <text evidence="2">The sequence shown here is derived from an EMBL/GenBank/DDBJ whole genome shotgun (WGS) entry which is preliminary data.</text>
</comment>
<dbReference type="Gene3D" id="3.40.470.10">
    <property type="entry name" value="Uracil-DNA glycosylase-like domain"/>
    <property type="match status" value="1"/>
</dbReference>
<dbReference type="InterPro" id="IPR036397">
    <property type="entry name" value="RNaseH_sf"/>
</dbReference>
<accession>A0A0F8Y7X9</accession>
<feature type="non-terminal residue" evidence="2">
    <location>
        <position position="1"/>
    </location>
</feature>
<gene>
    <name evidence="2" type="ORF">LCGC14_2930670</name>
</gene>
<dbReference type="InterPro" id="IPR012337">
    <property type="entry name" value="RNaseH-like_sf"/>
</dbReference>
<dbReference type="Gene3D" id="3.30.420.10">
    <property type="entry name" value="Ribonuclease H-like superfamily/Ribonuclease H"/>
    <property type="match status" value="1"/>
</dbReference>
<protein>
    <recommendedName>
        <fullName evidence="1">3'-5' exonuclease domain-containing protein</fullName>
    </recommendedName>
</protein>
<dbReference type="EMBL" id="LAZR01058490">
    <property type="protein sequence ID" value="KKK69775.1"/>
    <property type="molecule type" value="Genomic_DNA"/>
</dbReference>
<proteinExistence type="predicted"/>
<feature type="domain" description="3'-5' exonuclease" evidence="1">
    <location>
        <begin position="99"/>
        <end position="253"/>
    </location>
</feature>
<sequence length="269" mass="30844">IAAGAWPLYFLTDKCGTDKAGRHTKPGTGILSWRGSVIPCSLVPGMKVVATVHPAFVIRSWGWHPIFLEDLKRAVKESAYPDIRYPKYESFIDPPSDVLNELVGDMCRADWVSVDIETFPDNTVSCIGFSDRIDRGLCLTFKKTGWKEPAQEILASPSRKIFQYGTFDTNFLRRFPRLDTHNWAFDTYVAAASLTPEFPRGLDFLTSIYTDFPYYKTERKVWKQSGDMNILWEYNVKDCIATLMIAKAQMKELNELFGGPVWEEWRTQQ</sequence>
<name>A0A0F8Y7X9_9ZZZZ</name>
<dbReference type="SUPFAM" id="SSF53098">
    <property type="entry name" value="Ribonuclease H-like"/>
    <property type="match status" value="1"/>
</dbReference>
<organism evidence="2">
    <name type="scientific">marine sediment metagenome</name>
    <dbReference type="NCBI Taxonomy" id="412755"/>
    <lineage>
        <taxon>unclassified sequences</taxon>
        <taxon>metagenomes</taxon>
        <taxon>ecological metagenomes</taxon>
    </lineage>
</organism>
<evidence type="ECO:0000259" key="1">
    <source>
        <dbReference type="Pfam" id="PF01612"/>
    </source>
</evidence>